<dbReference type="AlphaFoldDB" id="A0A1F6BRY0"/>
<dbReference type="EMBL" id="MFKK01000037">
    <property type="protein sequence ID" value="OGG39691.1"/>
    <property type="molecule type" value="Genomic_DNA"/>
</dbReference>
<organism evidence="1 2">
    <name type="scientific">Candidatus Jorgensenbacteria bacterium RIFCSPLOWO2_01_FULL_45_25b</name>
    <dbReference type="NCBI Taxonomy" id="1798471"/>
    <lineage>
        <taxon>Bacteria</taxon>
        <taxon>Candidatus Joergenseniibacteriota</taxon>
    </lineage>
</organism>
<reference evidence="1 2" key="1">
    <citation type="journal article" date="2016" name="Nat. Commun.">
        <title>Thousands of microbial genomes shed light on interconnected biogeochemical processes in an aquifer system.</title>
        <authorList>
            <person name="Anantharaman K."/>
            <person name="Brown C.T."/>
            <person name="Hug L.A."/>
            <person name="Sharon I."/>
            <person name="Castelle C.J."/>
            <person name="Probst A.J."/>
            <person name="Thomas B.C."/>
            <person name="Singh A."/>
            <person name="Wilkins M.J."/>
            <person name="Karaoz U."/>
            <person name="Brodie E.L."/>
            <person name="Williams K.H."/>
            <person name="Hubbard S.S."/>
            <person name="Banfield J.F."/>
        </authorList>
    </citation>
    <scope>NUCLEOTIDE SEQUENCE [LARGE SCALE GENOMIC DNA]</scope>
</reference>
<protein>
    <submittedName>
        <fullName evidence="1">Uncharacterized protein</fullName>
    </submittedName>
</protein>
<name>A0A1F6BRY0_9BACT</name>
<proteinExistence type="predicted"/>
<evidence type="ECO:0000313" key="1">
    <source>
        <dbReference type="EMBL" id="OGG39691.1"/>
    </source>
</evidence>
<comment type="caution">
    <text evidence="1">The sequence shown here is derived from an EMBL/GenBank/DDBJ whole genome shotgun (WGS) entry which is preliminary data.</text>
</comment>
<sequence length="74" mass="8677">MLPFKPRKGRKVAFSDLVLRGRLRMGNNILYIIENVFEIEYKYMDYITSDKFCLCDDSILGMSDILRDDGHPND</sequence>
<evidence type="ECO:0000313" key="2">
    <source>
        <dbReference type="Proteomes" id="UP000176996"/>
    </source>
</evidence>
<dbReference type="Proteomes" id="UP000176996">
    <property type="component" value="Unassembled WGS sequence"/>
</dbReference>
<gene>
    <name evidence="1" type="ORF">A3A21_00110</name>
</gene>
<accession>A0A1F6BRY0</accession>